<dbReference type="SUPFAM" id="SSF53448">
    <property type="entry name" value="Nucleotide-diphospho-sugar transferases"/>
    <property type="match status" value="1"/>
</dbReference>
<dbReference type="InterPro" id="IPR032719">
    <property type="entry name" value="WbsX"/>
</dbReference>
<dbReference type="InterPro" id="IPR029063">
    <property type="entry name" value="SAM-dependent_MTases_sf"/>
</dbReference>
<protein>
    <submittedName>
        <fullName evidence="3">Methyltransferase domain protein</fullName>
    </submittedName>
</protein>
<sequence>MKKELDSLEFTGERFVPGAVHGSIELEHLHRYLQASEIAAGKVVLDLASGEGYGSELIAHKALKVIGVDISAEAVAHARKRYAAENLEYMVGSCAEIPLPDASIDMVVSFETIEHHDQHEKMMQEIKRVLRKDGVLLISSPDKYYYSIEPANINPHHVKELYEHEFKQLLEGYYKNITYFGQRVVYGSGIFSESTPTAATGYLLENEKLEKASGILKPVYWIALASDVQLPELPSGVLEQPIADSEITQFWRGLMAERDEKIAHLHNTIASLRDTITGHDGKIAEQQANLKQMLDDQNKVHQNHAIELEKAVGDEQKRNLALASEVSNLRIQLQGIKDSRSWRMTAPLRRIMSMTRVVLLSVSRRILSVYRRLPIGHAAKQGIKNAIFPVFGFGLQRWEPYRQWKVRQEGQHNWPNNNNSRQSVSTSYVPSQLLAAADGVWEWADYGVVKSRIAQAKASRLAQVSPKPLDLIDIAQESLSSAASRVQLPPLVSTPDVSIILPVFNNLKLTLECLLSIAKYSCSDVSYEIIVADDASTDETAQIINSIPNVRLVRNEQNLGFLLNCNRALEHVKGNYVLYLNNDVQVTAGWLSALLNTFVTHPNVGAVGPRFVYPSGHLQEAGVAFRPDGTADMIGLNDDPAKERFSYVRRVDYVSGACLLLPTKLAKQIGGFSEEYLPCYCEDSDLCLSVQQAGYYVYYNPAATIVHHLSKTTGAVDDSFKMRCIYKNLNTLQNKWHDRLEKSIDPKLIAFYLPQFHPMPENDKWWGTGFTEWTNVSKAHPNFVGHYQPRLPADLGYYDLRLSEVMEQQAELARRYGVEGFCFYYYWFDGKRLLDRPIEQMLESGKPDFPFCLCWANENWTRRWDGQDHEVLMAQSHSVEDDTAVILDLIRFFRDQRYIKIDGRPLLLAYRVTLFPDFAQTAARWRTICREQGIGEIYIAMVESFELVHANTHPSEFGCDAAVEFPPQGLAEQKKPSGAVINPNFAGGVADYRDLAVRYSAREAPAYTRFKGVIPGWDNSARRQNNSFCFEHATPGAFQAWLEDAIEETRLQQYGDERLIFVNAWNEWAEGAYLEPDRRFGHTYLEAVKNAFDAARVLKKN</sequence>
<dbReference type="OrthoDB" id="9816564at2"/>
<dbReference type="AlphaFoldDB" id="A0A127PLN1"/>
<accession>A0A127PLN1</accession>
<reference evidence="3 4" key="1">
    <citation type="submission" date="2015-11" db="EMBL/GenBank/DDBJ databases">
        <title>Exploring the genomic traits of fungus-feeding bacterial genus Collimonas.</title>
        <authorList>
            <person name="Song C."/>
            <person name="Schmidt R."/>
            <person name="de Jager V."/>
            <person name="Krzyzanowska D."/>
            <person name="Jongedijk E."/>
            <person name="Cankar K."/>
            <person name="Beekwilder J."/>
            <person name="van Veen A."/>
            <person name="de Boer W."/>
            <person name="van Veen J.A."/>
            <person name="Garbeva P."/>
        </authorList>
    </citation>
    <scope>NUCLEOTIDE SEQUENCE [LARGE SCALE GENOMIC DNA]</scope>
    <source>
        <strain evidence="3 4">Ter282</strain>
    </source>
</reference>
<dbReference type="SUPFAM" id="SSF53335">
    <property type="entry name" value="S-adenosyl-L-methionine-dependent methyltransferases"/>
    <property type="match status" value="1"/>
</dbReference>
<dbReference type="CDD" id="cd11579">
    <property type="entry name" value="Glyco_tran_WbsX"/>
    <property type="match status" value="1"/>
</dbReference>
<dbReference type="Proteomes" id="UP000071778">
    <property type="component" value="Chromosome"/>
</dbReference>
<dbReference type="Gene3D" id="3.40.50.150">
    <property type="entry name" value="Vaccinia Virus protein VP39"/>
    <property type="match status" value="1"/>
</dbReference>
<dbReference type="PANTHER" id="PTHR41244">
    <property type="entry name" value="RHAMNAN SYNTHESIS F"/>
    <property type="match status" value="1"/>
</dbReference>
<gene>
    <name evidence="3" type="ORF">CAter282_0779</name>
</gene>
<feature type="domain" description="Glycosyltransferase 2-like" evidence="1">
    <location>
        <begin position="498"/>
        <end position="616"/>
    </location>
</feature>
<dbReference type="RefSeq" id="WP_061532327.1">
    <property type="nucleotide sequence ID" value="NZ_CP013233.1"/>
</dbReference>
<name>A0A127PLN1_9BURK</name>
<dbReference type="Gene3D" id="3.90.550.10">
    <property type="entry name" value="Spore Coat Polysaccharide Biosynthesis Protein SpsA, Chain A"/>
    <property type="match status" value="1"/>
</dbReference>
<evidence type="ECO:0000313" key="3">
    <source>
        <dbReference type="EMBL" id="AMP08582.1"/>
    </source>
</evidence>
<dbReference type="InterPro" id="IPR013216">
    <property type="entry name" value="Methyltransf_11"/>
</dbReference>
<dbReference type="GO" id="GO:0032259">
    <property type="term" value="P:methylation"/>
    <property type="evidence" value="ECO:0007669"/>
    <property type="project" value="UniProtKB-KW"/>
</dbReference>
<evidence type="ECO:0000259" key="1">
    <source>
        <dbReference type="Pfam" id="PF00535"/>
    </source>
</evidence>
<dbReference type="PANTHER" id="PTHR41244:SF1">
    <property type="entry name" value="GLYCOSYLTRANSFERASE"/>
    <property type="match status" value="1"/>
</dbReference>
<dbReference type="Pfam" id="PF00535">
    <property type="entry name" value="Glycos_transf_2"/>
    <property type="match status" value="1"/>
</dbReference>
<keyword evidence="3" id="KW-0808">Transferase</keyword>
<evidence type="ECO:0000259" key="2">
    <source>
        <dbReference type="Pfam" id="PF08241"/>
    </source>
</evidence>
<dbReference type="InterPro" id="IPR029044">
    <property type="entry name" value="Nucleotide-diphossugar_trans"/>
</dbReference>
<dbReference type="Pfam" id="PF14307">
    <property type="entry name" value="Glyco_tran_WbsX"/>
    <property type="match status" value="1"/>
</dbReference>
<dbReference type="Gene3D" id="3.20.20.80">
    <property type="entry name" value="Glycosidases"/>
    <property type="match status" value="1"/>
</dbReference>
<dbReference type="Pfam" id="PF08241">
    <property type="entry name" value="Methyltransf_11"/>
    <property type="match status" value="1"/>
</dbReference>
<dbReference type="EMBL" id="CP013235">
    <property type="protein sequence ID" value="AMP08582.1"/>
    <property type="molecule type" value="Genomic_DNA"/>
</dbReference>
<dbReference type="PATRIC" id="fig|279058.17.peg.849"/>
<organism evidence="3 4">
    <name type="scientific">Collimonas arenae</name>
    <dbReference type="NCBI Taxonomy" id="279058"/>
    <lineage>
        <taxon>Bacteria</taxon>
        <taxon>Pseudomonadati</taxon>
        <taxon>Pseudomonadota</taxon>
        <taxon>Betaproteobacteria</taxon>
        <taxon>Burkholderiales</taxon>
        <taxon>Oxalobacteraceae</taxon>
        <taxon>Collimonas</taxon>
    </lineage>
</organism>
<keyword evidence="3" id="KW-0489">Methyltransferase</keyword>
<dbReference type="GO" id="GO:0008757">
    <property type="term" value="F:S-adenosylmethionine-dependent methyltransferase activity"/>
    <property type="evidence" value="ECO:0007669"/>
    <property type="project" value="InterPro"/>
</dbReference>
<proteinExistence type="predicted"/>
<dbReference type="CDD" id="cd02440">
    <property type="entry name" value="AdoMet_MTases"/>
    <property type="match status" value="1"/>
</dbReference>
<evidence type="ECO:0000313" key="4">
    <source>
        <dbReference type="Proteomes" id="UP000071778"/>
    </source>
</evidence>
<keyword evidence="4" id="KW-1185">Reference proteome</keyword>
<feature type="domain" description="Methyltransferase type 11" evidence="2">
    <location>
        <begin position="45"/>
        <end position="138"/>
    </location>
</feature>
<dbReference type="InterPro" id="IPR001173">
    <property type="entry name" value="Glyco_trans_2-like"/>
</dbReference>
<dbReference type="CDD" id="cd04186">
    <property type="entry name" value="GT_2_like_c"/>
    <property type="match status" value="1"/>
</dbReference>